<dbReference type="PaxDb" id="55529-EKX54768"/>
<evidence type="ECO:0000313" key="3">
    <source>
        <dbReference type="Proteomes" id="UP000011087"/>
    </source>
</evidence>
<name>L1K345_GUITC</name>
<dbReference type="RefSeq" id="XP_005841748.1">
    <property type="nucleotide sequence ID" value="XM_005841691.1"/>
</dbReference>
<sequence length="117" mass="12792">MEGRRGKVDMEADLRSRDHADGSMLKRREGAFYLTYHQAAFEAARSVSSCLALLSEIKSEKIASLGRLQRMEAGKSCVIRVSGPSDIQKGCARLASGRCRLKTNSDLANTMLDGNPD</sequence>
<dbReference type="EnsemblProtists" id="EKX54768">
    <property type="protein sequence ID" value="EKX54768"/>
    <property type="gene ID" value="GUITHDRAFT_99421"/>
</dbReference>
<dbReference type="EMBL" id="JH992966">
    <property type="protein sequence ID" value="EKX54768.1"/>
    <property type="molecule type" value="Genomic_DNA"/>
</dbReference>
<accession>L1K345</accession>
<organism evidence="1">
    <name type="scientific">Guillardia theta (strain CCMP2712)</name>
    <name type="common">Cryptophyte</name>
    <dbReference type="NCBI Taxonomy" id="905079"/>
    <lineage>
        <taxon>Eukaryota</taxon>
        <taxon>Cryptophyceae</taxon>
        <taxon>Pyrenomonadales</taxon>
        <taxon>Geminigeraceae</taxon>
        <taxon>Guillardia</taxon>
    </lineage>
</organism>
<dbReference type="GeneID" id="17311803"/>
<keyword evidence="3" id="KW-1185">Reference proteome</keyword>
<gene>
    <name evidence="1" type="ORF">GUITHDRAFT_99421</name>
</gene>
<reference evidence="2" key="3">
    <citation type="submission" date="2015-06" db="UniProtKB">
        <authorList>
            <consortium name="EnsemblProtists"/>
        </authorList>
    </citation>
    <scope>IDENTIFICATION</scope>
</reference>
<dbReference type="HOGENOM" id="CLU_2390683_0_0_1"/>
<reference evidence="3" key="2">
    <citation type="submission" date="2012-11" db="EMBL/GenBank/DDBJ databases">
        <authorList>
            <person name="Kuo A."/>
            <person name="Curtis B.A."/>
            <person name="Tanifuji G."/>
            <person name="Burki F."/>
            <person name="Gruber A."/>
            <person name="Irimia M."/>
            <person name="Maruyama S."/>
            <person name="Arias M.C."/>
            <person name="Ball S.G."/>
            <person name="Gile G.H."/>
            <person name="Hirakawa Y."/>
            <person name="Hopkins J.F."/>
            <person name="Rensing S.A."/>
            <person name="Schmutz J."/>
            <person name="Symeonidi A."/>
            <person name="Elias M."/>
            <person name="Eveleigh R.J."/>
            <person name="Herman E.K."/>
            <person name="Klute M.J."/>
            <person name="Nakayama T."/>
            <person name="Obornik M."/>
            <person name="Reyes-Prieto A."/>
            <person name="Armbrust E.V."/>
            <person name="Aves S.J."/>
            <person name="Beiko R.G."/>
            <person name="Coutinho P."/>
            <person name="Dacks J.B."/>
            <person name="Durnford D.G."/>
            <person name="Fast N.M."/>
            <person name="Green B.R."/>
            <person name="Grisdale C."/>
            <person name="Hempe F."/>
            <person name="Henrissat B."/>
            <person name="Hoppner M.P."/>
            <person name="Ishida K.-I."/>
            <person name="Kim E."/>
            <person name="Koreny L."/>
            <person name="Kroth P.G."/>
            <person name="Liu Y."/>
            <person name="Malik S.-B."/>
            <person name="Maier U.G."/>
            <person name="McRose D."/>
            <person name="Mock T."/>
            <person name="Neilson J.A."/>
            <person name="Onodera N.T."/>
            <person name="Poole A.M."/>
            <person name="Pritham E.J."/>
            <person name="Richards T.A."/>
            <person name="Rocap G."/>
            <person name="Roy S.W."/>
            <person name="Sarai C."/>
            <person name="Schaack S."/>
            <person name="Shirato S."/>
            <person name="Slamovits C.H."/>
            <person name="Spencer D.F."/>
            <person name="Suzuki S."/>
            <person name="Worden A.Z."/>
            <person name="Zauner S."/>
            <person name="Barry K."/>
            <person name="Bell C."/>
            <person name="Bharti A.K."/>
            <person name="Crow J.A."/>
            <person name="Grimwood J."/>
            <person name="Kramer R."/>
            <person name="Lindquist E."/>
            <person name="Lucas S."/>
            <person name="Salamov A."/>
            <person name="McFadden G.I."/>
            <person name="Lane C.E."/>
            <person name="Keeling P.J."/>
            <person name="Gray M.W."/>
            <person name="Grigoriev I.V."/>
            <person name="Archibald J.M."/>
        </authorList>
    </citation>
    <scope>NUCLEOTIDE SEQUENCE</scope>
    <source>
        <strain evidence="3">CCMP2712</strain>
    </source>
</reference>
<dbReference type="Proteomes" id="UP000011087">
    <property type="component" value="Unassembled WGS sequence"/>
</dbReference>
<proteinExistence type="predicted"/>
<evidence type="ECO:0000313" key="1">
    <source>
        <dbReference type="EMBL" id="EKX54768.1"/>
    </source>
</evidence>
<dbReference type="KEGG" id="gtt:GUITHDRAFT_99421"/>
<dbReference type="AlphaFoldDB" id="L1K345"/>
<protein>
    <submittedName>
        <fullName evidence="1 2">Uncharacterized protein</fullName>
    </submittedName>
</protein>
<reference evidence="1 3" key="1">
    <citation type="journal article" date="2012" name="Nature">
        <title>Algal genomes reveal evolutionary mosaicism and the fate of nucleomorphs.</title>
        <authorList>
            <consortium name="DOE Joint Genome Institute"/>
            <person name="Curtis B.A."/>
            <person name="Tanifuji G."/>
            <person name="Burki F."/>
            <person name="Gruber A."/>
            <person name="Irimia M."/>
            <person name="Maruyama S."/>
            <person name="Arias M.C."/>
            <person name="Ball S.G."/>
            <person name="Gile G.H."/>
            <person name="Hirakawa Y."/>
            <person name="Hopkins J.F."/>
            <person name="Kuo A."/>
            <person name="Rensing S.A."/>
            <person name="Schmutz J."/>
            <person name="Symeonidi A."/>
            <person name="Elias M."/>
            <person name="Eveleigh R.J."/>
            <person name="Herman E.K."/>
            <person name="Klute M.J."/>
            <person name="Nakayama T."/>
            <person name="Obornik M."/>
            <person name="Reyes-Prieto A."/>
            <person name="Armbrust E.V."/>
            <person name="Aves S.J."/>
            <person name="Beiko R.G."/>
            <person name="Coutinho P."/>
            <person name="Dacks J.B."/>
            <person name="Durnford D.G."/>
            <person name="Fast N.M."/>
            <person name="Green B.R."/>
            <person name="Grisdale C.J."/>
            <person name="Hempel F."/>
            <person name="Henrissat B."/>
            <person name="Hoppner M.P."/>
            <person name="Ishida K."/>
            <person name="Kim E."/>
            <person name="Koreny L."/>
            <person name="Kroth P.G."/>
            <person name="Liu Y."/>
            <person name="Malik S.B."/>
            <person name="Maier U.G."/>
            <person name="McRose D."/>
            <person name="Mock T."/>
            <person name="Neilson J.A."/>
            <person name="Onodera N.T."/>
            <person name="Poole A.M."/>
            <person name="Pritham E.J."/>
            <person name="Richards T.A."/>
            <person name="Rocap G."/>
            <person name="Roy S.W."/>
            <person name="Sarai C."/>
            <person name="Schaack S."/>
            <person name="Shirato S."/>
            <person name="Slamovits C.H."/>
            <person name="Spencer D.F."/>
            <person name="Suzuki S."/>
            <person name="Worden A.Z."/>
            <person name="Zauner S."/>
            <person name="Barry K."/>
            <person name="Bell C."/>
            <person name="Bharti A.K."/>
            <person name="Crow J.A."/>
            <person name="Grimwood J."/>
            <person name="Kramer R."/>
            <person name="Lindquist E."/>
            <person name="Lucas S."/>
            <person name="Salamov A."/>
            <person name="McFadden G.I."/>
            <person name="Lane C.E."/>
            <person name="Keeling P.J."/>
            <person name="Gray M.W."/>
            <person name="Grigoriev I.V."/>
            <person name="Archibald J.M."/>
        </authorList>
    </citation>
    <scope>NUCLEOTIDE SEQUENCE</scope>
    <source>
        <strain evidence="1 3">CCMP2712</strain>
    </source>
</reference>
<evidence type="ECO:0000313" key="2">
    <source>
        <dbReference type="EnsemblProtists" id="EKX54768"/>
    </source>
</evidence>